<dbReference type="InterPro" id="IPR024952">
    <property type="entry name" value="LPP20-like_dom"/>
</dbReference>
<evidence type="ECO:0000313" key="3">
    <source>
        <dbReference type="Proteomes" id="UP000182063"/>
    </source>
</evidence>
<keyword evidence="3" id="KW-1185">Reference proteome</keyword>
<feature type="domain" description="Lipoprotein LPP20-like" evidence="1">
    <location>
        <begin position="33"/>
        <end position="126"/>
    </location>
</feature>
<dbReference type="PIRSF" id="PIRSF028687">
    <property type="entry name" value="UCP028687"/>
    <property type="match status" value="1"/>
</dbReference>
<organism evidence="2 3">
    <name type="scientific">Tardibacter chloracetimidivorans</name>
    <dbReference type="NCBI Taxonomy" id="1921510"/>
    <lineage>
        <taxon>Bacteria</taxon>
        <taxon>Pseudomonadati</taxon>
        <taxon>Pseudomonadota</taxon>
        <taxon>Alphaproteobacteria</taxon>
        <taxon>Sphingomonadales</taxon>
        <taxon>Sphingomonadaceae</taxon>
        <taxon>Tardibacter</taxon>
    </lineage>
</organism>
<proteinExistence type="predicted"/>
<gene>
    <name evidence="2" type="ORF">BSL82_07805</name>
</gene>
<dbReference type="InterPro" id="IPR007293">
    <property type="entry name" value="FlgP"/>
</dbReference>
<dbReference type="Proteomes" id="UP000182063">
    <property type="component" value="Chromosome"/>
</dbReference>
<evidence type="ECO:0000259" key="1">
    <source>
        <dbReference type="Pfam" id="PF02169"/>
    </source>
</evidence>
<evidence type="ECO:0000313" key="2">
    <source>
        <dbReference type="EMBL" id="API59224.1"/>
    </source>
</evidence>
<protein>
    <recommendedName>
        <fullName evidence="1">Lipoprotein LPP20-like domain-containing protein</fullName>
    </recommendedName>
</protein>
<accession>A0A1L3ZUA2</accession>
<dbReference type="STRING" id="1921510.BSL82_07805"/>
<dbReference type="OrthoDB" id="7348506at2"/>
<sequence length="134" mass="13918">MKRALLVLFVGLAAAGGLAPIAVARETVLPAPRVITGVGYAPISSQPATTDEERRLLAIRASQLAAMRNLAEQIHGLRVESSSRAAGSTIQSDRISATVSGVVSGARIVKITPKGDDAYETVVEVERAAEGAKQ</sequence>
<dbReference type="AlphaFoldDB" id="A0A1L3ZUA2"/>
<dbReference type="RefSeq" id="WP_072596773.1">
    <property type="nucleotide sequence ID" value="NZ_CP018221.1"/>
</dbReference>
<dbReference type="EMBL" id="CP018221">
    <property type="protein sequence ID" value="API59224.1"/>
    <property type="molecule type" value="Genomic_DNA"/>
</dbReference>
<dbReference type="Pfam" id="PF02169">
    <property type="entry name" value="LPP20"/>
    <property type="match status" value="1"/>
</dbReference>
<reference evidence="3" key="1">
    <citation type="submission" date="2016-11" db="EMBL/GenBank/DDBJ databases">
        <title>Complete Genome Sequence of alachlor-degrading Sphingomonas sp. strain JJ-A5.</title>
        <authorList>
            <person name="Lee H."/>
            <person name="Ka J.-O."/>
        </authorList>
    </citation>
    <scope>NUCLEOTIDE SEQUENCE [LARGE SCALE GENOMIC DNA]</scope>
    <source>
        <strain evidence="3">JJ-A5</strain>
    </source>
</reference>
<name>A0A1L3ZUA2_9SPHN</name>
<dbReference type="KEGG" id="sphj:BSL82_07805"/>